<accession>A0A0N9NJZ1</accession>
<feature type="transmembrane region" description="Helical" evidence="1">
    <location>
        <begin position="202"/>
        <end position="221"/>
    </location>
</feature>
<dbReference type="AlphaFoldDB" id="A0A0N9NJZ1"/>
<dbReference type="RefSeq" id="WP_140223242.1">
    <property type="nucleotide sequence ID" value="NZ_CALYDN020000019.1"/>
</dbReference>
<geneLocation type="plasmid" evidence="2">
    <name>pKM01</name>
</geneLocation>
<evidence type="ECO:0000313" key="2">
    <source>
        <dbReference type="EMBL" id="ALG87933.1"/>
    </source>
</evidence>
<keyword evidence="1" id="KW-0472">Membrane</keyword>
<feature type="transmembrane region" description="Helical" evidence="1">
    <location>
        <begin position="63"/>
        <end position="82"/>
    </location>
</feature>
<organism evidence="2">
    <name type="scientific">Staphylococcus pseudintermedius</name>
    <dbReference type="NCBI Taxonomy" id="283734"/>
    <lineage>
        <taxon>Bacteria</taxon>
        <taxon>Bacillati</taxon>
        <taxon>Bacillota</taxon>
        <taxon>Bacilli</taxon>
        <taxon>Bacillales</taxon>
        <taxon>Staphylococcaceae</taxon>
        <taxon>Staphylococcus</taxon>
        <taxon>Staphylococcus intermedius group</taxon>
    </lineage>
</organism>
<keyword evidence="1" id="KW-1133">Transmembrane helix</keyword>
<gene>
    <name evidence="2" type="ORF">SP547_pKM00170</name>
</gene>
<feature type="transmembrane region" description="Helical" evidence="1">
    <location>
        <begin position="176"/>
        <end position="196"/>
    </location>
</feature>
<evidence type="ECO:0008006" key="3">
    <source>
        <dbReference type="Google" id="ProtNLM"/>
    </source>
</evidence>
<feature type="transmembrane region" description="Helical" evidence="1">
    <location>
        <begin position="233"/>
        <end position="251"/>
    </location>
</feature>
<proteinExistence type="predicted"/>
<sequence>MFDWIKGAFDWGIGKVAEALDFTGVIKLFLLEMIQSLLDGSFKILQDTVLAYDNYKVLPHTDTLIDVFSQIAIYLLTFFLIYKAMNMMIKGGLGNDVDFIKLVFDTAKAFIFIKITPWLIQFFLLAMNKAIVEFILKDETLDMQGAKKLDFAENISKIIGVKSLKKIGAIADTERIQFFGLFLVLVIAICILIFNVYGALRLVNIVICLIVAPIMASTRVISDEYWRVYVTETIAVIFSQVFHVLCLYWILKLVGQNWTLGRLFLIIALIIVGISGAHIIRRFTFATGASSIVGGAGKMAVYKFMVRR</sequence>
<feature type="transmembrane region" description="Helical" evidence="1">
    <location>
        <begin position="263"/>
        <end position="280"/>
    </location>
</feature>
<evidence type="ECO:0000256" key="1">
    <source>
        <dbReference type="SAM" id="Phobius"/>
    </source>
</evidence>
<protein>
    <recommendedName>
        <fullName evidence="3">Conjugal transfer protein TraL</fullName>
    </recommendedName>
</protein>
<keyword evidence="1" id="KW-0812">Transmembrane</keyword>
<dbReference type="EMBL" id="KT373969">
    <property type="protein sequence ID" value="ALG87933.1"/>
    <property type="molecule type" value="Genomic_DNA"/>
</dbReference>
<keyword evidence="2" id="KW-0614">Plasmid</keyword>
<reference evidence="2" key="1">
    <citation type="submission" date="2015-08" db="EMBL/GenBank/DDBJ databases">
        <title>Complete Plasmid Sequence of Staphylococcus pseudintermedius HK547/11 pKM01.</title>
        <authorList>
            <person name="Calcutt M.J."/>
            <person name="Foecking M.F."/>
            <person name="Hsieh H.-Y."/>
            <person name="Stewart G.C."/>
            <person name="Pintaric S."/>
            <person name="Martinec B.S."/>
            <person name="Matanovic K."/>
        </authorList>
    </citation>
    <scope>NUCLEOTIDE SEQUENCE</scope>
    <source>
        <strain evidence="2">HR547/11</strain>
        <plasmid evidence="2">pKM01</plasmid>
    </source>
</reference>
<name>A0A0N9NJZ1_STAPS</name>